<dbReference type="CDD" id="cd12797">
    <property type="entry name" value="M23_peptidase"/>
    <property type="match status" value="1"/>
</dbReference>
<keyword evidence="2" id="KW-0378">Hydrolase</keyword>
<organism evidence="2 3">
    <name type="scientific">Streptacidiphilus monticola</name>
    <dbReference type="NCBI Taxonomy" id="2161674"/>
    <lineage>
        <taxon>Bacteria</taxon>
        <taxon>Bacillati</taxon>
        <taxon>Actinomycetota</taxon>
        <taxon>Actinomycetes</taxon>
        <taxon>Kitasatosporales</taxon>
        <taxon>Streptomycetaceae</taxon>
        <taxon>Streptacidiphilus</taxon>
    </lineage>
</organism>
<evidence type="ECO:0000313" key="3">
    <source>
        <dbReference type="Proteomes" id="UP001596174"/>
    </source>
</evidence>
<evidence type="ECO:0000259" key="1">
    <source>
        <dbReference type="Pfam" id="PF01551"/>
    </source>
</evidence>
<proteinExistence type="predicted"/>
<reference evidence="3" key="1">
    <citation type="journal article" date="2019" name="Int. J. Syst. Evol. Microbiol.">
        <title>The Global Catalogue of Microorganisms (GCM) 10K type strain sequencing project: providing services to taxonomists for standard genome sequencing and annotation.</title>
        <authorList>
            <consortium name="The Broad Institute Genomics Platform"/>
            <consortium name="The Broad Institute Genome Sequencing Center for Infectious Disease"/>
            <person name="Wu L."/>
            <person name="Ma J."/>
        </authorList>
    </citation>
    <scope>NUCLEOTIDE SEQUENCE [LARGE SCALE GENOMIC DNA]</scope>
    <source>
        <strain evidence="3">JCM 4816</strain>
    </source>
</reference>
<dbReference type="InterPro" id="IPR011055">
    <property type="entry name" value="Dup_hybrid_motif"/>
</dbReference>
<dbReference type="EMBL" id="JBHSQJ010000185">
    <property type="protein sequence ID" value="MFC5911657.1"/>
    <property type="molecule type" value="Genomic_DNA"/>
</dbReference>
<dbReference type="Pfam" id="PF01551">
    <property type="entry name" value="Peptidase_M23"/>
    <property type="match status" value="1"/>
</dbReference>
<dbReference type="Gene3D" id="2.70.70.10">
    <property type="entry name" value="Glucose Permease (Domain IIA)"/>
    <property type="match status" value="1"/>
</dbReference>
<keyword evidence="3" id="KW-1185">Reference proteome</keyword>
<accession>A0ABW1GDH1</accession>
<dbReference type="SUPFAM" id="SSF51261">
    <property type="entry name" value="Duplicated hybrid motif"/>
    <property type="match status" value="1"/>
</dbReference>
<dbReference type="PANTHER" id="PTHR21666">
    <property type="entry name" value="PEPTIDASE-RELATED"/>
    <property type="match status" value="1"/>
</dbReference>
<gene>
    <name evidence="2" type="ORF">ACFP3V_31185</name>
</gene>
<dbReference type="InterPro" id="IPR050570">
    <property type="entry name" value="Cell_wall_metabolism_enzyme"/>
</dbReference>
<dbReference type="EC" id="3.4.24.-" evidence="2"/>
<comment type="caution">
    <text evidence="2">The sequence shown here is derived from an EMBL/GenBank/DDBJ whole genome shotgun (WGS) entry which is preliminary data.</text>
</comment>
<feature type="domain" description="M23ase beta-sheet core" evidence="1">
    <location>
        <begin position="143"/>
        <end position="237"/>
    </location>
</feature>
<dbReference type="Proteomes" id="UP001596174">
    <property type="component" value="Unassembled WGS sequence"/>
</dbReference>
<protein>
    <submittedName>
        <fullName evidence="2">M23 family metallopeptidase</fullName>
        <ecNumber evidence="2">3.4.24.-</ecNumber>
    </submittedName>
</protein>
<dbReference type="InterPro" id="IPR016047">
    <property type="entry name" value="M23ase_b-sheet_dom"/>
</dbReference>
<sequence>MASYQATEAPVEALVPRQRGSAALGLAAMAVGATTGVIGLADPATAAERAPVPATVPDAHAPVSAQDLADAGSALLDRLRTQTTAPDADSARVAAAQAATAKARSRAQAEAAEAQAAALGQLTAPLAGLPLPAPQAAGYWSHLHTGVDLPAPAGSLVQSVGSGTIVSAGWAGSYGYRVIERLGDGTEVWYCHLSAIAVGAGQTVPAGQVLGRVGAVTPASGPQLHLEIRPDGADPVEPLSWLSAHGAL</sequence>
<dbReference type="RefSeq" id="WP_380591016.1">
    <property type="nucleotide sequence ID" value="NZ_JBHSQJ010000185.1"/>
</dbReference>
<evidence type="ECO:0000313" key="2">
    <source>
        <dbReference type="EMBL" id="MFC5911657.1"/>
    </source>
</evidence>
<name>A0ABW1GDH1_9ACTN</name>
<dbReference type="PANTHER" id="PTHR21666:SF270">
    <property type="entry name" value="MUREIN HYDROLASE ACTIVATOR ENVC"/>
    <property type="match status" value="1"/>
</dbReference>
<dbReference type="GO" id="GO:0016787">
    <property type="term" value="F:hydrolase activity"/>
    <property type="evidence" value="ECO:0007669"/>
    <property type="project" value="UniProtKB-KW"/>
</dbReference>